<dbReference type="InterPro" id="IPR011009">
    <property type="entry name" value="Kinase-like_dom_sf"/>
</dbReference>
<dbReference type="PROSITE" id="PS00108">
    <property type="entry name" value="PROTEIN_KINASE_ST"/>
    <property type="match status" value="1"/>
</dbReference>
<keyword evidence="19" id="KW-0325">Glycoprotein</keyword>
<evidence type="ECO:0000256" key="15">
    <source>
        <dbReference type="ARBA" id="ARBA00022989"/>
    </source>
</evidence>
<keyword evidence="13 25" id="KW-0418">Kinase</keyword>
<evidence type="ECO:0000256" key="11">
    <source>
        <dbReference type="ARBA" id="ARBA00022737"/>
    </source>
</evidence>
<proteinExistence type="predicted"/>
<keyword evidence="16" id="KW-0472">Membrane</keyword>
<dbReference type="CDD" id="cd14066">
    <property type="entry name" value="STKc_IRAK"/>
    <property type="match status" value="1"/>
</dbReference>
<dbReference type="InterPro" id="IPR032675">
    <property type="entry name" value="LRR_dom_sf"/>
</dbReference>
<feature type="domain" description="Protein kinase" evidence="24">
    <location>
        <begin position="686"/>
        <end position="972"/>
    </location>
</feature>
<evidence type="ECO:0000256" key="23">
    <source>
        <dbReference type="SAM" id="SignalP"/>
    </source>
</evidence>
<dbReference type="InterPro" id="IPR000719">
    <property type="entry name" value="Prot_kinase_dom"/>
</dbReference>
<keyword evidence="9 23" id="KW-0732">Signal</keyword>
<dbReference type="EC" id="2.7.11.1" evidence="2"/>
<evidence type="ECO:0000256" key="8">
    <source>
        <dbReference type="ARBA" id="ARBA00022692"/>
    </source>
</evidence>
<dbReference type="Gene3D" id="1.10.510.10">
    <property type="entry name" value="Transferase(Phosphotransferase) domain 1"/>
    <property type="match status" value="1"/>
</dbReference>
<dbReference type="InterPro" id="IPR021820">
    <property type="entry name" value="S-locus_recpt_kinase_C"/>
</dbReference>
<evidence type="ECO:0000256" key="13">
    <source>
        <dbReference type="ARBA" id="ARBA00022777"/>
    </source>
</evidence>
<evidence type="ECO:0000256" key="10">
    <source>
        <dbReference type="ARBA" id="ARBA00022734"/>
    </source>
</evidence>
<evidence type="ECO:0000256" key="7">
    <source>
        <dbReference type="ARBA" id="ARBA00022679"/>
    </source>
</evidence>
<evidence type="ECO:0000256" key="6">
    <source>
        <dbReference type="ARBA" id="ARBA00022614"/>
    </source>
</evidence>
<evidence type="ECO:0000256" key="17">
    <source>
        <dbReference type="ARBA" id="ARBA00023157"/>
    </source>
</evidence>
<dbReference type="GO" id="GO:0030246">
    <property type="term" value="F:carbohydrate binding"/>
    <property type="evidence" value="ECO:0007669"/>
    <property type="project" value="UniProtKB-KW"/>
</dbReference>
<accession>A0AAD8IY00</accession>
<dbReference type="GO" id="GO:0004674">
    <property type="term" value="F:protein serine/threonine kinase activity"/>
    <property type="evidence" value="ECO:0007669"/>
    <property type="project" value="UniProtKB-KW"/>
</dbReference>
<evidence type="ECO:0000256" key="19">
    <source>
        <dbReference type="ARBA" id="ARBA00023180"/>
    </source>
</evidence>
<evidence type="ECO:0000256" key="14">
    <source>
        <dbReference type="ARBA" id="ARBA00022840"/>
    </source>
</evidence>
<dbReference type="PANTHER" id="PTHR48006:SF60">
    <property type="entry name" value="PROTEIN KINASE DOMAIN-CONTAINING PROTEIN"/>
    <property type="match status" value="1"/>
</dbReference>
<keyword evidence="5" id="KW-0597">Phosphoprotein</keyword>
<dbReference type="Gene3D" id="2.60.120.430">
    <property type="entry name" value="Galactose-binding lectin"/>
    <property type="match status" value="1"/>
</dbReference>
<reference evidence="25" key="1">
    <citation type="submission" date="2023-02" db="EMBL/GenBank/DDBJ databases">
        <title>Genome of toxic invasive species Heracleum sosnowskyi carries increased number of genes despite the absence of recent whole-genome duplications.</title>
        <authorList>
            <person name="Schelkunov M."/>
            <person name="Shtratnikova V."/>
            <person name="Makarenko M."/>
            <person name="Klepikova A."/>
            <person name="Omelchenko D."/>
            <person name="Novikova G."/>
            <person name="Obukhova E."/>
            <person name="Bogdanov V."/>
            <person name="Penin A."/>
            <person name="Logacheva M."/>
        </authorList>
    </citation>
    <scope>NUCLEOTIDE SEQUENCE</scope>
    <source>
        <strain evidence="25">Hsosn_3</strain>
        <tissue evidence="25">Leaf</tissue>
    </source>
</reference>
<evidence type="ECO:0000256" key="16">
    <source>
        <dbReference type="ARBA" id="ARBA00023136"/>
    </source>
</evidence>
<dbReference type="GO" id="GO:0005886">
    <property type="term" value="C:plasma membrane"/>
    <property type="evidence" value="ECO:0007669"/>
    <property type="project" value="UniProtKB-SubCell"/>
</dbReference>
<dbReference type="Gene3D" id="3.80.10.10">
    <property type="entry name" value="Ribonuclease Inhibitor"/>
    <property type="match status" value="3"/>
</dbReference>
<dbReference type="Gene3D" id="3.30.200.20">
    <property type="entry name" value="Phosphorylase Kinase, domain 1"/>
    <property type="match status" value="1"/>
</dbReference>
<feature type="region of interest" description="Disordered" evidence="22">
    <location>
        <begin position="963"/>
        <end position="1004"/>
    </location>
</feature>
<comment type="caution">
    <text evidence="25">The sequence shown here is derived from an EMBL/GenBank/DDBJ whole genome shotgun (WGS) entry which is preliminary data.</text>
</comment>
<feature type="chain" id="PRO_5042264318" description="non-specific serine/threonine protein kinase" evidence="23">
    <location>
        <begin position="30"/>
        <end position="1004"/>
    </location>
</feature>
<keyword evidence="8" id="KW-0812">Transmembrane</keyword>
<evidence type="ECO:0000256" key="9">
    <source>
        <dbReference type="ARBA" id="ARBA00022729"/>
    </source>
</evidence>
<keyword evidence="6" id="KW-0433">Leucine-rich repeat</keyword>
<evidence type="ECO:0000256" key="12">
    <source>
        <dbReference type="ARBA" id="ARBA00022741"/>
    </source>
</evidence>
<dbReference type="InterPro" id="IPR001611">
    <property type="entry name" value="Leu-rich_rpt"/>
</dbReference>
<keyword evidence="12" id="KW-0547">Nucleotide-binding</keyword>
<feature type="signal peptide" evidence="23">
    <location>
        <begin position="1"/>
        <end position="29"/>
    </location>
</feature>
<keyword evidence="4" id="KW-0723">Serine/threonine-protein kinase</keyword>
<keyword evidence="17" id="KW-1015">Disulfide bond</keyword>
<dbReference type="GO" id="GO:0005524">
    <property type="term" value="F:ATP binding"/>
    <property type="evidence" value="ECO:0007669"/>
    <property type="project" value="UniProtKB-KW"/>
</dbReference>
<dbReference type="InterPro" id="IPR008271">
    <property type="entry name" value="Ser/Thr_kinase_AS"/>
</dbReference>
<keyword evidence="11" id="KW-0677">Repeat</keyword>
<dbReference type="FunFam" id="3.30.200.20:FF:000330">
    <property type="entry name" value="G-type lectin S-receptor-like serine/threonine-protein kinase At4g03230"/>
    <property type="match status" value="1"/>
</dbReference>
<dbReference type="SUPFAM" id="SSF56112">
    <property type="entry name" value="Protein kinase-like (PK-like)"/>
    <property type="match status" value="1"/>
</dbReference>
<gene>
    <name evidence="25" type="ORF">POM88_012325</name>
</gene>
<feature type="compositionally biased region" description="Polar residues" evidence="22">
    <location>
        <begin position="976"/>
        <end position="1004"/>
    </location>
</feature>
<dbReference type="InterPro" id="IPR021720">
    <property type="entry name" value="Malectin_dom"/>
</dbReference>
<dbReference type="InterPro" id="IPR051824">
    <property type="entry name" value="LRR_Rcpt-Like_S/T_Kinase"/>
</dbReference>
<evidence type="ECO:0000256" key="22">
    <source>
        <dbReference type="SAM" id="MobiDB-lite"/>
    </source>
</evidence>
<keyword evidence="15" id="KW-1133">Transmembrane helix</keyword>
<dbReference type="SUPFAM" id="SSF52058">
    <property type="entry name" value="L domain-like"/>
    <property type="match status" value="1"/>
</dbReference>
<evidence type="ECO:0000256" key="20">
    <source>
        <dbReference type="ARBA" id="ARBA00047899"/>
    </source>
</evidence>
<dbReference type="FunFam" id="3.80.10.10:FF:000383">
    <property type="entry name" value="Leucine-rich repeat receptor protein kinase EMS1"/>
    <property type="match status" value="1"/>
</dbReference>
<dbReference type="Pfam" id="PF11883">
    <property type="entry name" value="DUF3403"/>
    <property type="match status" value="1"/>
</dbReference>
<protein>
    <recommendedName>
        <fullName evidence="2">non-specific serine/threonine protein kinase</fullName>
        <ecNumber evidence="2">2.7.11.1</ecNumber>
    </recommendedName>
</protein>
<comment type="catalytic activity">
    <reaction evidence="21">
        <text>L-seryl-[protein] + ATP = O-phospho-L-seryl-[protein] + ADP + H(+)</text>
        <dbReference type="Rhea" id="RHEA:17989"/>
        <dbReference type="Rhea" id="RHEA-COMP:9863"/>
        <dbReference type="Rhea" id="RHEA-COMP:11604"/>
        <dbReference type="ChEBI" id="CHEBI:15378"/>
        <dbReference type="ChEBI" id="CHEBI:29999"/>
        <dbReference type="ChEBI" id="CHEBI:30616"/>
        <dbReference type="ChEBI" id="CHEBI:83421"/>
        <dbReference type="ChEBI" id="CHEBI:456216"/>
        <dbReference type="EC" id="2.7.11.1"/>
    </reaction>
</comment>
<organism evidence="25 26">
    <name type="scientific">Heracleum sosnowskyi</name>
    <dbReference type="NCBI Taxonomy" id="360622"/>
    <lineage>
        <taxon>Eukaryota</taxon>
        <taxon>Viridiplantae</taxon>
        <taxon>Streptophyta</taxon>
        <taxon>Embryophyta</taxon>
        <taxon>Tracheophyta</taxon>
        <taxon>Spermatophyta</taxon>
        <taxon>Magnoliopsida</taxon>
        <taxon>eudicotyledons</taxon>
        <taxon>Gunneridae</taxon>
        <taxon>Pentapetalae</taxon>
        <taxon>asterids</taxon>
        <taxon>campanulids</taxon>
        <taxon>Apiales</taxon>
        <taxon>Apiaceae</taxon>
        <taxon>Apioideae</taxon>
        <taxon>apioid superclade</taxon>
        <taxon>Tordylieae</taxon>
        <taxon>Tordyliinae</taxon>
        <taxon>Heracleum</taxon>
    </lineage>
</organism>
<dbReference type="PROSITE" id="PS50011">
    <property type="entry name" value="PROTEIN_KINASE_DOM"/>
    <property type="match status" value="1"/>
</dbReference>
<comment type="catalytic activity">
    <reaction evidence="20">
        <text>L-threonyl-[protein] + ATP = O-phospho-L-threonyl-[protein] + ADP + H(+)</text>
        <dbReference type="Rhea" id="RHEA:46608"/>
        <dbReference type="Rhea" id="RHEA-COMP:11060"/>
        <dbReference type="Rhea" id="RHEA-COMP:11605"/>
        <dbReference type="ChEBI" id="CHEBI:15378"/>
        <dbReference type="ChEBI" id="CHEBI:30013"/>
        <dbReference type="ChEBI" id="CHEBI:30616"/>
        <dbReference type="ChEBI" id="CHEBI:61977"/>
        <dbReference type="ChEBI" id="CHEBI:456216"/>
        <dbReference type="EC" id="2.7.11.1"/>
    </reaction>
</comment>
<keyword evidence="10" id="KW-0430">Lectin</keyword>
<dbReference type="Pfam" id="PF07714">
    <property type="entry name" value="PK_Tyr_Ser-Thr"/>
    <property type="match status" value="1"/>
</dbReference>
<evidence type="ECO:0000259" key="24">
    <source>
        <dbReference type="PROSITE" id="PS50011"/>
    </source>
</evidence>
<dbReference type="SMART" id="SM00220">
    <property type="entry name" value="S_TKc"/>
    <property type="match status" value="1"/>
</dbReference>
<evidence type="ECO:0000256" key="4">
    <source>
        <dbReference type="ARBA" id="ARBA00022527"/>
    </source>
</evidence>
<dbReference type="FunFam" id="2.60.120.430:FF:000004">
    <property type="entry name" value="Putative leucine-rich repeat receptor-like serine/threonine-protein kinase"/>
    <property type="match status" value="1"/>
</dbReference>
<keyword evidence="14" id="KW-0067">ATP-binding</keyword>
<evidence type="ECO:0000256" key="3">
    <source>
        <dbReference type="ARBA" id="ARBA00022475"/>
    </source>
</evidence>
<dbReference type="AlphaFoldDB" id="A0AAD8IY00"/>
<name>A0AAD8IY00_9APIA</name>
<evidence type="ECO:0000256" key="5">
    <source>
        <dbReference type="ARBA" id="ARBA00022553"/>
    </source>
</evidence>
<dbReference type="PROSITE" id="PS51450">
    <property type="entry name" value="LRR"/>
    <property type="match status" value="1"/>
</dbReference>
<evidence type="ECO:0000313" key="25">
    <source>
        <dbReference type="EMBL" id="KAK1393269.1"/>
    </source>
</evidence>
<keyword evidence="3" id="KW-1003">Cell membrane</keyword>
<sequence>MESLHNIKERLNCIFVLLLSCSLSIGCDSQLLPAKEVQTLRMISLGLFNRYWTLSRSSCSNPEDFNVTFTSTILSNVRCDCSFENNSVCHVTHIQMKGLNLSGALPNEFATLTDLQVIDLSRNYISGSIPSAFGRLRVKFLSLLGNMIYGLIPPEIGNIITLEELEFEDNLLEGPLPENLGNLTGLRRLLLSGNNFNETIPETYSNLKNLTDFRIDGNELHGNIPDFIGNWTKIIRLDLQGTGMTGPIPLSISSMKNLKELRMSDLSGNGSTIPNLRDMKNMEQLVLRRCMLTGYIPEYISGFSKLKTLDLSFNRLSGQIPVSMALLNLSLKFLYLNNNLFDGEIPSWISISKENFDVSYNSFTKAAPFSCQRSNVNLVSSYSAALGHSASWCLKKDLPCPRKPQYHSLFINCGGSKAYWEGNEYGKDSIALGPSYFFSSSEKWAYSSTGVFMNNDKAEYIAANKYENGEEIYQTARLAPSSLKYYGLCLQRGTYRVRLHFAEIQYSDGQTFNSIGRRIFDVSVQGTVVRKNFDIAKEAIGVGKGIILDSNVTVDDGTLEIHLYWAGKGTTAVLDGGVYGPLISAITITPNFHVERGSSSTRTISVIVVGSLSGVSLLLLVLWRKGFLSGKCIEGTDNNIKENPALLFHDDEDLIIQNNQFGEDDQKDIDVPFFELETILAATDNFSQAYKLGQGGFGPVYKGKFAGGKEIAVKRLSSNSGQGLMEFKNEVVLIAKLQHRNLVRLLGYCMKANEKILLYEYMPNRSLDAFIFDEKLSMLLNWTTRFDIILGVARGLLYLHQDSRLRIIHRDMKASNILLDEEMNPKISDFGLARIVGGAETKSNTNRVMGTYGYMAPEYALEGLFSVKSDAFSFGVVVLEIISGKKNTGFYDSQLAMNLLGYAWALWKEEKPMALLDEKLVGSCSDSEVLKCIMVGLLCVQEDPNDRPSMSKVVYMLSSETETLPNPKQPAFVTRNRISGTTSSSTKPETQSENEITLSQVDGR</sequence>
<evidence type="ECO:0000256" key="21">
    <source>
        <dbReference type="ARBA" id="ARBA00048679"/>
    </source>
</evidence>
<evidence type="ECO:0000256" key="2">
    <source>
        <dbReference type="ARBA" id="ARBA00012513"/>
    </source>
</evidence>
<dbReference type="FunFam" id="1.10.510.10:FF:000060">
    <property type="entry name" value="G-type lectin S-receptor-like serine/threonine-protein kinase"/>
    <property type="match status" value="1"/>
</dbReference>
<evidence type="ECO:0000313" key="26">
    <source>
        <dbReference type="Proteomes" id="UP001237642"/>
    </source>
</evidence>
<keyword evidence="26" id="KW-1185">Reference proteome</keyword>
<dbReference type="FunFam" id="3.80.10.10:FF:000433">
    <property type="entry name" value="Putative LRR receptor-like serine/threonine-protein kinase isoform A"/>
    <property type="match status" value="1"/>
</dbReference>
<dbReference type="Pfam" id="PF11721">
    <property type="entry name" value="Malectin"/>
    <property type="match status" value="1"/>
</dbReference>
<dbReference type="Pfam" id="PF00560">
    <property type="entry name" value="LRR_1"/>
    <property type="match status" value="4"/>
</dbReference>
<dbReference type="Proteomes" id="UP001237642">
    <property type="component" value="Unassembled WGS sequence"/>
</dbReference>
<keyword evidence="18 25" id="KW-0675">Receptor</keyword>
<keyword evidence="7" id="KW-0808">Transferase</keyword>
<dbReference type="InterPro" id="IPR001245">
    <property type="entry name" value="Ser-Thr/Tyr_kinase_cat_dom"/>
</dbReference>
<evidence type="ECO:0000256" key="18">
    <source>
        <dbReference type="ARBA" id="ARBA00023170"/>
    </source>
</evidence>
<dbReference type="EMBL" id="JAUIZM010000003">
    <property type="protein sequence ID" value="KAK1393269.1"/>
    <property type="molecule type" value="Genomic_DNA"/>
</dbReference>
<reference evidence="25" key="2">
    <citation type="submission" date="2023-05" db="EMBL/GenBank/DDBJ databases">
        <authorList>
            <person name="Schelkunov M.I."/>
        </authorList>
    </citation>
    <scope>NUCLEOTIDE SEQUENCE</scope>
    <source>
        <strain evidence="25">Hsosn_3</strain>
        <tissue evidence="25">Leaf</tissue>
    </source>
</reference>
<dbReference type="PANTHER" id="PTHR48006">
    <property type="entry name" value="LEUCINE-RICH REPEAT-CONTAINING PROTEIN DDB_G0281931-RELATED"/>
    <property type="match status" value="1"/>
</dbReference>
<comment type="subcellular location">
    <subcellularLocation>
        <location evidence="1">Cell membrane</location>
        <topology evidence="1">Single-pass type I membrane protein</topology>
    </subcellularLocation>
</comment>
<evidence type="ECO:0000256" key="1">
    <source>
        <dbReference type="ARBA" id="ARBA00004251"/>
    </source>
</evidence>